<keyword evidence="3 5" id="KW-0663">Pyridoxal phosphate</keyword>
<dbReference type="SUPFAM" id="SSF53383">
    <property type="entry name" value="PLP-dependent transferases"/>
    <property type="match status" value="1"/>
</dbReference>
<reference evidence="9 10" key="1">
    <citation type="journal article" date="2014" name="Int. J. Syst. Evol. Microbiol.">
        <title>Complete genome sequence of Corynebacterium casei LMG S-19264T (=DSM 44701T), isolated from a smear-ripened cheese.</title>
        <authorList>
            <consortium name="US DOE Joint Genome Institute (JGI-PGF)"/>
            <person name="Walter F."/>
            <person name="Albersmeier A."/>
            <person name="Kalinowski J."/>
            <person name="Ruckert C."/>
        </authorList>
    </citation>
    <scope>NUCLEOTIDE SEQUENCE [LARGE SCALE GENOMIC DNA]</scope>
    <source>
        <strain evidence="9 10">CGMCC 1.7029</strain>
    </source>
</reference>
<evidence type="ECO:0000256" key="6">
    <source>
        <dbReference type="RuleBase" id="RU004075"/>
    </source>
</evidence>
<dbReference type="AlphaFoldDB" id="A0A918DBR7"/>
<evidence type="ECO:0000256" key="7">
    <source>
        <dbReference type="RuleBase" id="RU004504"/>
    </source>
</evidence>
<dbReference type="InterPro" id="IPR000192">
    <property type="entry name" value="Aminotrans_V_dom"/>
</dbReference>
<dbReference type="PROSITE" id="PS00595">
    <property type="entry name" value="AA_TRANSFER_CLASS_5"/>
    <property type="match status" value="1"/>
</dbReference>
<evidence type="ECO:0000256" key="2">
    <source>
        <dbReference type="ARBA" id="ARBA00009236"/>
    </source>
</evidence>
<dbReference type="Proteomes" id="UP000598196">
    <property type="component" value="Unassembled WGS sequence"/>
</dbReference>
<dbReference type="InterPro" id="IPR020578">
    <property type="entry name" value="Aminotrans_V_PyrdxlP_BS"/>
</dbReference>
<dbReference type="InterPro" id="IPR015421">
    <property type="entry name" value="PyrdxlP-dep_Trfase_major"/>
</dbReference>
<proteinExistence type="inferred from homology"/>
<sequence>MEPAMTLANGRPYLAIPGPSVTPDRVLAAMHRAAPNIYAGALPDMVETIWPDLRRLAGSSGHVGIWIANGHGAWEAANSNLFSRGDRALVLATGQFGHGWHASAIAQGIRAELLDFGRNSPADPDRLESALRADSDHSIKAVLVTHVDTATSVKNDIPALRRAIDAAGHPALLAVDCIASMGCDEMRMDDWGVDLIVGASQKGLMVPPGLGLVWASDRAVERCREADLRTPYWNWTTRFDATEFWQLWHGTAPTHHLFGLRESLNMIFDEGVEAVWARHAGLARAVWAAFDAWGQGNPQIALNVADPAARGHSVTAARVGPAPSATRLRSWLEAKAGVTLGIGLGMQTAEDPGADGSLRVAHMGHVNAHMTLGALAAMQAGMVALGIPHGPGALDAAARAVAEAAGA</sequence>
<comment type="cofactor">
    <cofactor evidence="1 5 7">
        <name>pyridoxal 5'-phosphate</name>
        <dbReference type="ChEBI" id="CHEBI:597326"/>
    </cofactor>
</comment>
<gene>
    <name evidence="9" type="ORF">GCM10010991_07060</name>
</gene>
<accession>A0A918DBR7</accession>
<evidence type="ECO:0000256" key="4">
    <source>
        <dbReference type="PIRSR" id="PIRSR000524-1"/>
    </source>
</evidence>
<evidence type="ECO:0000256" key="1">
    <source>
        <dbReference type="ARBA" id="ARBA00001933"/>
    </source>
</evidence>
<feature type="domain" description="Aminotransferase class V" evidence="8">
    <location>
        <begin position="65"/>
        <end position="319"/>
    </location>
</feature>
<dbReference type="PIRSF" id="PIRSF000524">
    <property type="entry name" value="SPT"/>
    <property type="match status" value="1"/>
</dbReference>
<evidence type="ECO:0000256" key="5">
    <source>
        <dbReference type="PIRSR" id="PIRSR000524-50"/>
    </source>
</evidence>
<name>A0A918DBR7_9RHOB</name>
<dbReference type="GO" id="GO:0019265">
    <property type="term" value="P:glycine biosynthetic process, by transamination of glyoxylate"/>
    <property type="evidence" value="ECO:0007669"/>
    <property type="project" value="TreeGrafter"/>
</dbReference>
<protein>
    <submittedName>
        <fullName evidence="9">Septum site-determining protein</fullName>
    </submittedName>
</protein>
<feature type="modified residue" description="N6-(pyridoxal phosphate)lysine" evidence="5">
    <location>
        <position position="202"/>
    </location>
</feature>
<dbReference type="PANTHER" id="PTHR21152">
    <property type="entry name" value="AMINOTRANSFERASE CLASS V"/>
    <property type="match status" value="1"/>
</dbReference>
<evidence type="ECO:0000313" key="9">
    <source>
        <dbReference type="EMBL" id="GGO26402.1"/>
    </source>
</evidence>
<evidence type="ECO:0000256" key="3">
    <source>
        <dbReference type="ARBA" id="ARBA00022898"/>
    </source>
</evidence>
<dbReference type="GO" id="GO:0004760">
    <property type="term" value="F:L-serine-pyruvate transaminase activity"/>
    <property type="evidence" value="ECO:0007669"/>
    <property type="project" value="TreeGrafter"/>
</dbReference>
<dbReference type="Gene3D" id="3.90.1150.10">
    <property type="entry name" value="Aspartate Aminotransferase, domain 1"/>
    <property type="match status" value="1"/>
</dbReference>
<dbReference type="InterPro" id="IPR024169">
    <property type="entry name" value="SP_NH2Trfase/AEP_transaminase"/>
</dbReference>
<comment type="caution">
    <text evidence="9">The sequence shown here is derived from an EMBL/GenBank/DDBJ whole genome shotgun (WGS) entry which is preliminary data.</text>
</comment>
<dbReference type="GO" id="GO:0008453">
    <property type="term" value="F:alanine-glyoxylate transaminase activity"/>
    <property type="evidence" value="ECO:0007669"/>
    <property type="project" value="TreeGrafter"/>
</dbReference>
<evidence type="ECO:0000259" key="8">
    <source>
        <dbReference type="Pfam" id="PF00266"/>
    </source>
</evidence>
<comment type="similarity">
    <text evidence="2 6">Belongs to the class-V pyridoxal-phosphate-dependent aminotransferase family.</text>
</comment>
<organism evidence="9 10">
    <name type="scientific">Gemmobacter aquaticus</name>
    <dbReference type="NCBI Taxonomy" id="490185"/>
    <lineage>
        <taxon>Bacteria</taxon>
        <taxon>Pseudomonadati</taxon>
        <taxon>Pseudomonadota</taxon>
        <taxon>Alphaproteobacteria</taxon>
        <taxon>Rhodobacterales</taxon>
        <taxon>Paracoccaceae</taxon>
        <taxon>Gemmobacter</taxon>
    </lineage>
</organism>
<dbReference type="PANTHER" id="PTHR21152:SF40">
    <property type="entry name" value="ALANINE--GLYOXYLATE AMINOTRANSFERASE"/>
    <property type="match status" value="1"/>
</dbReference>
<dbReference type="InterPro" id="IPR015422">
    <property type="entry name" value="PyrdxlP-dep_Trfase_small"/>
</dbReference>
<dbReference type="Gene3D" id="3.40.640.10">
    <property type="entry name" value="Type I PLP-dependent aspartate aminotransferase-like (Major domain)"/>
    <property type="match status" value="1"/>
</dbReference>
<feature type="binding site" evidence="4">
    <location>
        <position position="359"/>
    </location>
    <ligand>
        <name>substrate</name>
    </ligand>
</feature>
<dbReference type="EMBL" id="BMLP01000001">
    <property type="protein sequence ID" value="GGO26402.1"/>
    <property type="molecule type" value="Genomic_DNA"/>
</dbReference>
<dbReference type="Pfam" id="PF00266">
    <property type="entry name" value="Aminotran_5"/>
    <property type="match status" value="1"/>
</dbReference>
<keyword evidence="10" id="KW-1185">Reference proteome</keyword>
<evidence type="ECO:0000313" key="10">
    <source>
        <dbReference type="Proteomes" id="UP000598196"/>
    </source>
</evidence>
<dbReference type="InterPro" id="IPR015424">
    <property type="entry name" value="PyrdxlP-dep_Trfase"/>
</dbReference>